<dbReference type="AlphaFoldDB" id="A0AAV9HWC0"/>
<dbReference type="GO" id="GO:0003713">
    <property type="term" value="F:transcription coactivator activity"/>
    <property type="evidence" value="ECO:0007669"/>
    <property type="project" value="TreeGrafter"/>
</dbReference>
<dbReference type="Pfam" id="PF12767">
    <property type="entry name" value="SAGA-Tad1"/>
    <property type="match status" value="1"/>
</dbReference>
<dbReference type="GO" id="GO:0000124">
    <property type="term" value="C:SAGA complex"/>
    <property type="evidence" value="ECO:0007669"/>
    <property type="project" value="UniProtKB-ARBA"/>
</dbReference>
<sequence length="497" mass="53115">MVDIDPAALSRPSVSVSTPILQNKTINVSAPSLHKPVKTSQLIPARIDLEPIYTALKVSIGAEQWVVYKETITNFLIGRLNQAELSERIDPILGDAHKEHLHNQLIAAIYGNVTREMPDQGLAPWVSANDKPSTTAGNKPVSGDAAERRLKGEVMQLPARDRRRIKDIVQNDFDPYDSLSSIFSEQIRIKQPKTADVPASAAGGPELGTMNFDLEIRKRYAQPLAVESGEFPDVKSVEARMRPFCFENGLTAGHEPNAAQFMSLATETFLKQVMSSIFSRTRSNGPGDSGNSGFGPGGAWIQTHKYKKQLAREEEAFQRGEISRDKTGLLPVESKAASDRGPLSISDLRLALEMGDCGMGNFPTIVKAVVNDYREGELQDWDDYTYLDGRETAARKDEDDDVVMGGVGAAITVSNPPPAGAGAAGTGAAGTGAGTGAVAVVGAGAGAAGQKQEPLTNGINHVHPDQMDIDNVITWEGADPNDGDFLNGVLDSCLAVG</sequence>
<name>A0AAV9HWC0_9PEZI</name>
<comment type="caution">
    <text evidence="5">The sequence shown here is derived from an EMBL/GenBank/DDBJ whole genome shotgun (WGS) entry which is preliminary data.</text>
</comment>
<evidence type="ECO:0000313" key="6">
    <source>
        <dbReference type="Proteomes" id="UP001321749"/>
    </source>
</evidence>
<dbReference type="PANTHER" id="PTHR21277:SF5">
    <property type="entry name" value="TRANSCRIPTIONAL ADAPTER 1"/>
    <property type="match status" value="1"/>
</dbReference>
<evidence type="ECO:0000256" key="1">
    <source>
        <dbReference type="ARBA" id="ARBA00004123"/>
    </source>
</evidence>
<keyword evidence="3" id="KW-0804">Transcription</keyword>
<evidence type="ECO:0000313" key="5">
    <source>
        <dbReference type="EMBL" id="KAK4463386.1"/>
    </source>
</evidence>
<evidence type="ECO:0000256" key="2">
    <source>
        <dbReference type="ARBA" id="ARBA00023015"/>
    </source>
</evidence>
<keyword evidence="4" id="KW-0539">Nucleus</keyword>
<reference evidence="5" key="1">
    <citation type="journal article" date="2023" name="Mol. Phylogenet. Evol.">
        <title>Genome-scale phylogeny and comparative genomics of the fungal order Sordariales.</title>
        <authorList>
            <person name="Hensen N."/>
            <person name="Bonometti L."/>
            <person name="Westerberg I."/>
            <person name="Brannstrom I.O."/>
            <person name="Guillou S."/>
            <person name="Cros-Aarteil S."/>
            <person name="Calhoun S."/>
            <person name="Haridas S."/>
            <person name="Kuo A."/>
            <person name="Mondo S."/>
            <person name="Pangilinan J."/>
            <person name="Riley R."/>
            <person name="LaButti K."/>
            <person name="Andreopoulos B."/>
            <person name="Lipzen A."/>
            <person name="Chen C."/>
            <person name="Yan M."/>
            <person name="Daum C."/>
            <person name="Ng V."/>
            <person name="Clum A."/>
            <person name="Steindorff A."/>
            <person name="Ohm R.A."/>
            <person name="Martin F."/>
            <person name="Silar P."/>
            <person name="Natvig D.O."/>
            <person name="Lalanne C."/>
            <person name="Gautier V."/>
            <person name="Ament-Velasquez S.L."/>
            <person name="Kruys A."/>
            <person name="Hutchinson M.I."/>
            <person name="Powell A.J."/>
            <person name="Barry K."/>
            <person name="Miller A.N."/>
            <person name="Grigoriev I.V."/>
            <person name="Debuchy R."/>
            <person name="Gladieux P."/>
            <person name="Hiltunen Thoren M."/>
            <person name="Johannesson H."/>
        </authorList>
    </citation>
    <scope>NUCLEOTIDE SEQUENCE</scope>
    <source>
        <strain evidence="5">PSN324</strain>
    </source>
</reference>
<protein>
    <submittedName>
        <fullName evidence="5">Transcriptional regulator of RNA polII, SAGA, subunit-domain-containing protein</fullName>
    </submittedName>
</protein>
<dbReference type="GO" id="GO:0005634">
    <property type="term" value="C:nucleus"/>
    <property type="evidence" value="ECO:0007669"/>
    <property type="project" value="UniProtKB-SubCell"/>
</dbReference>
<evidence type="ECO:0000256" key="4">
    <source>
        <dbReference type="ARBA" id="ARBA00023242"/>
    </source>
</evidence>
<reference evidence="5" key="2">
    <citation type="submission" date="2023-06" db="EMBL/GenBank/DDBJ databases">
        <authorList>
            <consortium name="Lawrence Berkeley National Laboratory"/>
            <person name="Mondo S.J."/>
            <person name="Hensen N."/>
            <person name="Bonometti L."/>
            <person name="Westerberg I."/>
            <person name="Brannstrom I.O."/>
            <person name="Guillou S."/>
            <person name="Cros-Aarteil S."/>
            <person name="Calhoun S."/>
            <person name="Haridas S."/>
            <person name="Kuo A."/>
            <person name="Pangilinan J."/>
            <person name="Riley R."/>
            <person name="Labutti K."/>
            <person name="Andreopoulos B."/>
            <person name="Lipzen A."/>
            <person name="Chen C."/>
            <person name="Yanf M."/>
            <person name="Daum C."/>
            <person name="Ng V."/>
            <person name="Clum A."/>
            <person name="Steindorff A."/>
            <person name="Ohm R."/>
            <person name="Martin F."/>
            <person name="Silar P."/>
            <person name="Natvig D."/>
            <person name="Lalanne C."/>
            <person name="Gautier V."/>
            <person name="Ament-Velasquez S.L."/>
            <person name="Kruys A."/>
            <person name="Hutchinson M.I."/>
            <person name="Powell A.J."/>
            <person name="Barry K."/>
            <person name="Miller A.N."/>
            <person name="Grigoriev I.V."/>
            <person name="Debuchy R."/>
            <person name="Gladieux P."/>
            <person name="Thoren M.H."/>
            <person name="Johannesson H."/>
        </authorList>
    </citation>
    <scope>NUCLEOTIDE SEQUENCE</scope>
    <source>
        <strain evidence="5">PSN324</strain>
    </source>
</reference>
<keyword evidence="6" id="KW-1185">Reference proteome</keyword>
<gene>
    <name evidence="5" type="ORF">QBC42DRAFT_67377</name>
</gene>
<dbReference type="EMBL" id="MU864960">
    <property type="protein sequence ID" value="KAK4463386.1"/>
    <property type="molecule type" value="Genomic_DNA"/>
</dbReference>
<accession>A0AAV9HWC0</accession>
<dbReference type="GO" id="GO:0006357">
    <property type="term" value="P:regulation of transcription by RNA polymerase II"/>
    <property type="evidence" value="ECO:0007669"/>
    <property type="project" value="TreeGrafter"/>
</dbReference>
<proteinExistence type="predicted"/>
<keyword evidence="2" id="KW-0805">Transcription regulation</keyword>
<dbReference type="Proteomes" id="UP001321749">
    <property type="component" value="Unassembled WGS sequence"/>
</dbReference>
<comment type="subcellular location">
    <subcellularLocation>
        <location evidence="1">Nucleus</location>
    </subcellularLocation>
</comment>
<organism evidence="5 6">
    <name type="scientific">Cladorrhinum samala</name>
    <dbReference type="NCBI Taxonomy" id="585594"/>
    <lineage>
        <taxon>Eukaryota</taxon>
        <taxon>Fungi</taxon>
        <taxon>Dikarya</taxon>
        <taxon>Ascomycota</taxon>
        <taxon>Pezizomycotina</taxon>
        <taxon>Sordariomycetes</taxon>
        <taxon>Sordariomycetidae</taxon>
        <taxon>Sordariales</taxon>
        <taxon>Podosporaceae</taxon>
        <taxon>Cladorrhinum</taxon>
    </lineage>
</organism>
<evidence type="ECO:0000256" key="3">
    <source>
        <dbReference type="ARBA" id="ARBA00023163"/>
    </source>
</evidence>
<dbReference type="InterPro" id="IPR024738">
    <property type="entry name" value="Hfi1/Tada1"/>
</dbReference>
<dbReference type="PANTHER" id="PTHR21277">
    <property type="entry name" value="TRANSCRIPTIONAL ADAPTER 1"/>
    <property type="match status" value="1"/>
</dbReference>